<dbReference type="PANTHER" id="PTHR30036">
    <property type="entry name" value="D-XYLOSE-BINDING PERIPLASMIC PROTEIN"/>
    <property type="match status" value="1"/>
</dbReference>
<comment type="subcellular location">
    <subcellularLocation>
        <location evidence="1">Cell envelope</location>
    </subcellularLocation>
</comment>
<dbReference type="Pfam" id="PF13407">
    <property type="entry name" value="Peripla_BP_4"/>
    <property type="match status" value="1"/>
</dbReference>
<keyword evidence="6" id="KW-1185">Reference proteome</keyword>
<comment type="caution">
    <text evidence="5">The sequence shown here is derived from an EMBL/GenBank/DDBJ whole genome shotgun (WGS) entry which is preliminary data.</text>
</comment>
<evidence type="ECO:0000256" key="3">
    <source>
        <dbReference type="SAM" id="SignalP"/>
    </source>
</evidence>
<organism evidence="5 6">
    <name type="scientific">Streptomyces gilvifuscus</name>
    <dbReference type="NCBI Taxonomy" id="1550617"/>
    <lineage>
        <taxon>Bacteria</taxon>
        <taxon>Bacillati</taxon>
        <taxon>Actinomycetota</taxon>
        <taxon>Actinomycetes</taxon>
        <taxon>Kitasatosporales</taxon>
        <taxon>Streptomycetaceae</taxon>
        <taxon>Streptomyces</taxon>
    </lineage>
</organism>
<protein>
    <submittedName>
        <fullName evidence="5">Substrate-binding domain-containing protein</fullName>
    </submittedName>
</protein>
<dbReference type="EMBL" id="JAQOSK010000009">
    <property type="protein sequence ID" value="MDC2957269.1"/>
    <property type="molecule type" value="Genomic_DNA"/>
</dbReference>
<accession>A0ABT5FXI0</accession>
<evidence type="ECO:0000313" key="5">
    <source>
        <dbReference type="EMBL" id="MDC2957269.1"/>
    </source>
</evidence>
<dbReference type="InterPro" id="IPR050555">
    <property type="entry name" value="Bact_Solute-Bind_Prot2"/>
</dbReference>
<reference evidence="5 6" key="1">
    <citation type="journal article" date="2015" name="Int. J. Syst. Evol. Microbiol.">
        <title>Streptomyces gilvifuscus sp. nov., an actinomycete that produces antibacterial compounds isolated from soil.</title>
        <authorList>
            <person name="Nguyen T.M."/>
            <person name="Kim J."/>
        </authorList>
    </citation>
    <scope>NUCLEOTIDE SEQUENCE [LARGE SCALE GENOMIC DNA]</scope>
    <source>
        <strain evidence="5 6">T113</strain>
    </source>
</reference>
<feature type="domain" description="Periplasmic binding protein" evidence="4">
    <location>
        <begin position="77"/>
        <end position="311"/>
    </location>
</feature>
<feature type="chain" id="PRO_5045053741" evidence="3">
    <location>
        <begin position="32"/>
        <end position="378"/>
    </location>
</feature>
<dbReference type="InterPro" id="IPR028082">
    <property type="entry name" value="Peripla_BP_I"/>
</dbReference>
<dbReference type="Proteomes" id="UP001221328">
    <property type="component" value="Unassembled WGS sequence"/>
</dbReference>
<keyword evidence="2 3" id="KW-0732">Signal</keyword>
<dbReference type="InterPro" id="IPR025997">
    <property type="entry name" value="SBP_2_dom"/>
</dbReference>
<feature type="signal peptide" evidence="3">
    <location>
        <begin position="1"/>
        <end position="31"/>
    </location>
</feature>
<dbReference type="RefSeq" id="WP_272176467.1">
    <property type="nucleotide sequence ID" value="NZ_JAQOSK010000009.1"/>
</dbReference>
<dbReference type="Gene3D" id="3.40.50.2300">
    <property type="match status" value="2"/>
</dbReference>
<evidence type="ECO:0000259" key="4">
    <source>
        <dbReference type="Pfam" id="PF13407"/>
    </source>
</evidence>
<dbReference type="PANTHER" id="PTHR30036:SF1">
    <property type="entry name" value="D-XYLOSE-BINDING PERIPLASMIC PROTEIN"/>
    <property type="match status" value="1"/>
</dbReference>
<dbReference type="SUPFAM" id="SSF53822">
    <property type="entry name" value="Periplasmic binding protein-like I"/>
    <property type="match status" value="1"/>
</dbReference>
<proteinExistence type="predicted"/>
<gene>
    <name evidence="5" type="ORF">PO587_22650</name>
</gene>
<evidence type="ECO:0000256" key="2">
    <source>
        <dbReference type="ARBA" id="ARBA00022729"/>
    </source>
</evidence>
<evidence type="ECO:0000313" key="6">
    <source>
        <dbReference type="Proteomes" id="UP001221328"/>
    </source>
</evidence>
<dbReference type="PROSITE" id="PS51257">
    <property type="entry name" value="PROKAR_LIPOPROTEIN"/>
    <property type="match status" value="1"/>
</dbReference>
<name>A0ABT5FXI0_9ACTN</name>
<sequence length="378" mass="39654">MNAPTLRRSTAVRLALPLVAATSALSLTACGAIDAVGGGDSSAAPNRRKDIKVGLLLPDKETARFEKFDYPLFKQRVASLTSGKGEVVYENAEASAAKQSRQIADLVDRKVDVIVLDAVDSKSIATGVRKAKDAGIPVIAYDRLAQGPIDAYISHDNELVGEVQGRSIIEALGDKAGTSKIVMINGSPADPNTALFKAGALSELKGRVVIAKSYDVNEWLPATAKADMRKAVQSVGLNGIAAVYSANDGMAGAAIDALKEAGATKLPPVTGQDANLDAVQRIVAGEQSMTVYKSFLLEATNAAEMAVAKVQDRRIAFDALTQDSVDSPTKKDIPALLVPVVALTRDNIKDTVIKDGVYTVKDICTSKYAADCAAIGLK</sequence>
<evidence type="ECO:0000256" key="1">
    <source>
        <dbReference type="ARBA" id="ARBA00004196"/>
    </source>
</evidence>